<dbReference type="InterPro" id="IPR045079">
    <property type="entry name" value="Oxoprolinase-like"/>
</dbReference>
<sequence>MSYTVEVDIGGTFTDFFAEQDGGRFAITKSPTTHYDLSVGFMRGLRELAKDFNLPLKKFMNGCESIRYCTTLGTNALIERTGPKLGLITTAGFEDTIAIGRGRSWADGLFGHETKNLARIQKPEPLISRDMIVGLRERIDSFGNVIMPLKRDDVLDNLQRLMENGAMGYVVCLMWSCYNPVHEAMVKQIIEEEYPEDYLGSMPVFLSHSISPKMGEYTRFTTTTVNAYIHSVMGEELTRLIWELKDNGYSQPLALVQNVGGMKKVTRTRAILTYNAGPVAGLHGSRYIGGMYGMDNLIFTDMGGTSYDIGVVSDGQIKTYDFIPVIDRWRTNIPAIEVKSIGAGGGSIAWINTLFGDRLEVGPQSAGSMPGPACYDQGGSEPTVTDADLVLGYLNPDNYLGGKMQLKKELAEKAIREKIADPLGIDVVEAAARIRRIIDAKMGQEVFNEVVLKGYDPREFVLLACGGAGPCHALDIAPYLEIKKVIMSPFSPVFGAFGASTVDVMQVFDRTRTIKLFQYATQAYTEDYEAFNSVVRELKDLALRDLKMEGSSEAEIQFVLELEMRYGMQYNYTKLESPHLEIGSLQDVKDICDAFGETYARTYSPEAAFPQGGIQVENFFLKASVSTRHLELSPAEGAGRKTPGAARKETRPVYFVDLGRFVDTGIYVFEDLMPGDVIPGPAVIEARETTGVINPGWRFTLDPYGQGLLEPAGDRPGEVVAEDPARKLS</sequence>
<dbReference type="EMBL" id="UPXX01000027">
    <property type="protein sequence ID" value="VBB44466.1"/>
    <property type="molecule type" value="Genomic_DNA"/>
</dbReference>
<evidence type="ECO:0000256" key="1">
    <source>
        <dbReference type="SAM" id="MobiDB-lite"/>
    </source>
</evidence>
<dbReference type="GO" id="GO:0006749">
    <property type="term" value="P:glutathione metabolic process"/>
    <property type="evidence" value="ECO:0007669"/>
    <property type="project" value="TreeGrafter"/>
</dbReference>
<evidence type="ECO:0000259" key="4">
    <source>
        <dbReference type="Pfam" id="PF19278"/>
    </source>
</evidence>
<dbReference type="GO" id="GO:0017168">
    <property type="term" value="F:5-oxoprolinase (ATP-hydrolyzing) activity"/>
    <property type="evidence" value="ECO:0007669"/>
    <property type="project" value="TreeGrafter"/>
</dbReference>
<accession>A0A653A8Q4</accession>
<evidence type="ECO:0000313" key="5">
    <source>
        <dbReference type="EMBL" id="VBB44466.1"/>
    </source>
</evidence>
<dbReference type="Pfam" id="PF01968">
    <property type="entry name" value="Hydantoinase_A"/>
    <property type="match status" value="1"/>
</dbReference>
<dbReference type="PANTHER" id="PTHR11365:SF23">
    <property type="entry name" value="HYPOTHETICAL 5-OXOPROLINASE (EUROFUNG)-RELATED"/>
    <property type="match status" value="1"/>
</dbReference>
<protein>
    <submittedName>
        <fullName evidence="5">Acetophenone carboxylase gamma subunit</fullName>
        <ecNumber evidence="5">6.4.1.8</ecNumber>
    </submittedName>
</protein>
<dbReference type="PANTHER" id="PTHR11365">
    <property type="entry name" value="5-OXOPROLINASE RELATED"/>
    <property type="match status" value="1"/>
</dbReference>
<evidence type="ECO:0000259" key="3">
    <source>
        <dbReference type="Pfam" id="PF05378"/>
    </source>
</evidence>
<name>A0A653A8Q4_UNCDX</name>
<reference evidence="5" key="1">
    <citation type="submission" date="2018-07" db="EMBL/GenBank/DDBJ databases">
        <authorList>
            <consortium name="Genoscope - CEA"/>
            <person name="William W."/>
        </authorList>
    </citation>
    <scope>NUCLEOTIDE SEQUENCE</scope>
    <source>
        <strain evidence="5">IK1</strain>
    </source>
</reference>
<feature type="domain" description="Hydantoinase/oxoprolinase N-terminal" evidence="3">
    <location>
        <begin position="5"/>
        <end position="193"/>
    </location>
</feature>
<dbReference type="InterPro" id="IPR002821">
    <property type="entry name" value="Hydantoinase_A"/>
</dbReference>
<feature type="domain" description="Hydantoinase A/oxoprolinase" evidence="2">
    <location>
        <begin position="219"/>
        <end position="505"/>
    </location>
</feature>
<dbReference type="InterPro" id="IPR008040">
    <property type="entry name" value="Hydant_A_N"/>
</dbReference>
<dbReference type="EC" id="6.4.1.8" evidence="5"/>
<organism evidence="5">
    <name type="scientific">Uncultured Desulfatiglans sp</name>
    <dbReference type="NCBI Taxonomy" id="1748965"/>
    <lineage>
        <taxon>Bacteria</taxon>
        <taxon>Pseudomonadati</taxon>
        <taxon>Thermodesulfobacteriota</taxon>
        <taxon>Desulfobacteria</taxon>
        <taxon>Desulfatiglandales</taxon>
        <taxon>Desulfatiglandaceae</taxon>
        <taxon>Desulfatiglans</taxon>
        <taxon>environmental samples</taxon>
    </lineage>
</organism>
<dbReference type="Pfam" id="PF19278">
    <property type="entry name" value="Hydant_A_C"/>
    <property type="match status" value="1"/>
</dbReference>
<feature type="region of interest" description="Disordered" evidence="1">
    <location>
        <begin position="710"/>
        <end position="729"/>
    </location>
</feature>
<dbReference type="AlphaFoldDB" id="A0A653A8Q4"/>
<evidence type="ECO:0000259" key="2">
    <source>
        <dbReference type="Pfam" id="PF01968"/>
    </source>
</evidence>
<dbReference type="Pfam" id="PF05378">
    <property type="entry name" value="Hydant_A_N"/>
    <property type="match status" value="1"/>
</dbReference>
<feature type="domain" description="Acetophenone carboxylase-like C-terminal" evidence="4">
    <location>
        <begin position="525"/>
        <end position="703"/>
    </location>
</feature>
<dbReference type="InterPro" id="IPR049517">
    <property type="entry name" value="ACX-like_C"/>
</dbReference>
<gene>
    <name evidence="5" type="primary">apc</name>
    <name evidence="5" type="ORF">TRIP_B330570</name>
</gene>
<proteinExistence type="predicted"/>
<feature type="compositionally biased region" description="Basic and acidic residues" evidence="1">
    <location>
        <begin position="712"/>
        <end position="729"/>
    </location>
</feature>
<keyword evidence="5" id="KW-0436">Ligase</keyword>
<dbReference type="GO" id="GO:0005829">
    <property type="term" value="C:cytosol"/>
    <property type="evidence" value="ECO:0007669"/>
    <property type="project" value="TreeGrafter"/>
</dbReference>
<dbReference type="GO" id="GO:0016874">
    <property type="term" value="F:ligase activity"/>
    <property type="evidence" value="ECO:0007669"/>
    <property type="project" value="UniProtKB-KW"/>
</dbReference>